<evidence type="ECO:0000256" key="4">
    <source>
        <dbReference type="ARBA" id="ARBA00023163"/>
    </source>
</evidence>
<sequence>MVESYDNSQLAEIARDYYLSKLPITQISKKYNLSRYLIAKAFEEAEASGVVHISIKSNVKRNNSLETKLRNLFGLKEAFVLKDQDTTSHDNEQIVDFAAHQIQNYSKAAKEIGLTWGTTVLDTIVHFDEIKRPDLSFVQIAGMSLRTDTPHANYSLIQRAAEKFDAKSYILPAPLYILNQTAHDLMEQEPAIAEVQKKYQHLDLIFTGVGTLASMESNRVWGKLQDQIFDGIDQNKVAGMIFGRAYDINGKIFESVENKFTGIQREDIMKTPIRFAIVKNKFKTHSLLGGLRTHLITHLVVNEAIANKLLQEVEKYH</sequence>
<keyword evidence="4" id="KW-0804">Transcription</keyword>
<comment type="caution">
    <text evidence="6">The sequence shown here is derived from an EMBL/GenBank/DDBJ whole genome shotgun (WGS) entry which is preliminary data.</text>
</comment>
<dbReference type="PANTHER" id="PTHR34294">
    <property type="entry name" value="TRANSCRIPTIONAL REGULATOR-RELATED"/>
    <property type="match status" value="1"/>
</dbReference>
<dbReference type="RefSeq" id="WP_006586819.1">
    <property type="nucleotide sequence ID" value="NZ_CABMGH010000001.1"/>
</dbReference>
<dbReference type="AlphaFoldDB" id="A0AAP3M3J1"/>
<protein>
    <submittedName>
        <fullName evidence="6">Damage-inducible protein CinA</fullName>
    </submittedName>
</protein>
<dbReference type="Gene3D" id="3.40.50.1360">
    <property type="match status" value="1"/>
</dbReference>
<evidence type="ECO:0000313" key="7">
    <source>
        <dbReference type="Proteomes" id="UP001213015"/>
    </source>
</evidence>
<reference evidence="6" key="1">
    <citation type="submission" date="2022-01" db="EMBL/GenBank/DDBJ databases">
        <title>VMRC isolate genome collection.</title>
        <authorList>
            <person name="France M."/>
            <person name="Rutt L."/>
            <person name="Humphrys M."/>
            <person name="Ravel J."/>
        </authorList>
    </citation>
    <scope>NUCLEOTIDE SEQUENCE</scope>
    <source>
        <strain evidence="6">C0127B5</strain>
    </source>
</reference>
<dbReference type="PANTHER" id="PTHR34294:SF1">
    <property type="entry name" value="TRANSCRIPTIONAL REGULATOR LSRR"/>
    <property type="match status" value="1"/>
</dbReference>
<evidence type="ECO:0000256" key="2">
    <source>
        <dbReference type="ARBA" id="ARBA00023015"/>
    </source>
</evidence>
<evidence type="ECO:0000256" key="3">
    <source>
        <dbReference type="ARBA" id="ARBA00023125"/>
    </source>
</evidence>
<dbReference type="GO" id="GO:0003677">
    <property type="term" value="F:DNA binding"/>
    <property type="evidence" value="ECO:0007669"/>
    <property type="project" value="UniProtKB-KW"/>
</dbReference>
<name>A0AAP3M3J1_9LACO</name>
<dbReference type="InterPro" id="IPR037171">
    <property type="entry name" value="NagB/RpiA_transferase-like"/>
</dbReference>
<evidence type="ECO:0000259" key="5">
    <source>
        <dbReference type="Pfam" id="PF04198"/>
    </source>
</evidence>
<dbReference type="Proteomes" id="UP001213015">
    <property type="component" value="Unassembled WGS sequence"/>
</dbReference>
<dbReference type="InterPro" id="IPR007324">
    <property type="entry name" value="Sugar-bd_dom_put"/>
</dbReference>
<gene>
    <name evidence="6" type="ORF">L2422_01535</name>
</gene>
<evidence type="ECO:0000313" key="6">
    <source>
        <dbReference type="EMBL" id="MCZ3844207.1"/>
    </source>
</evidence>
<dbReference type="Pfam" id="PF04198">
    <property type="entry name" value="Sugar-bind"/>
    <property type="match status" value="1"/>
</dbReference>
<dbReference type="GO" id="GO:0030246">
    <property type="term" value="F:carbohydrate binding"/>
    <property type="evidence" value="ECO:0007669"/>
    <property type="project" value="InterPro"/>
</dbReference>
<evidence type="ECO:0000256" key="1">
    <source>
        <dbReference type="ARBA" id="ARBA00010466"/>
    </source>
</evidence>
<dbReference type="InterPro" id="IPR036388">
    <property type="entry name" value="WH-like_DNA-bd_sf"/>
</dbReference>
<accession>A0AAP3M3J1</accession>
<proteinExistence type="inferred from homology"/>
<dbReference type="InterPro" id="IPR051054">
    <property type="entry name" value="SorC_transcr_regulators"/>
</dbReference>
<comment type="similarity">
    <text evidence="1">Belongs to the SorC transcriptional regulatory family.</text>
</comment>
<dbReference type="GeneID" id="97459636"/>
<dbReference type="EMBL" id="JAKHLF010000001">
    <property type="protein sequence ID" value="MCZ3844207.1"/>
    <property type="molecule type" value="Genomic_DNA"/>
</dbReference>
<keyword evidence="3" id="KW-0238">DNA-binding</keyword>
<dbReference type="SUPFAM" id="SSF100950">
    <property type="entry name" value="NagB/RpiA/CoA transferase-like"/>
    <property type="match status" value="1"/>
</dbReference>
<keyword evidence="2" id="KW-0805">Transcription regulation</keyword>
<organism evidence="6 7">
    <name type="scientific">Lactobacillus mulieris</name>
    <dbReference type="NCBI Taxonomy" id="2508708"/>
    <lineage>
        <taxon>Bacteria</taxon>
        <taxon>Bacillati</taxon>
        <taxon>Bacillota</taxon>
        <taxon>Bacilli</taxon>
        <taxon>Lactobacillales</taxon>
        <taxon>Lactobacillaceae</taxon>
        <taxon>Lactobacillus</taxon>
    </lineage>
</organism>
<dbReference type="Gene3D" id="1.10.10.10">
    <property type="entry name" value="Winged helix-like DNA-binding domain superfamily/Winged helix DNA-binding domain"/>
    <property type="match status" value="1"/>
</dbReference>
<feature type="domain" description="Sugar-binding" evidence="5">
    <location>
        <begin position="58"/>
        <end position="311"/>
    </location>
</feature>